<dbReference type="Proteomes" id="UP001597053">
    <property type="component" value="Unassembled WGS sequence"/>
</dbReference>
<accession>A0ABW3A478</accession>
<dbReference type="PROSITE" id="PS50844">
    <property type="entry name" value="AFP_LIKE"/>
    <property type="match status" value="1"/>
</dbReference>
<dbReference type="InterPro" id="IPR006190">
    <property type="entry name" value="SAF_AFP_Neu5Ac"/>
</dbReference>
<protein>
    <submittedName>
        <fullName evidence="2">SAF domain-containing protein</fullName>
    </submittedName>
</protein>
<evidence type="ECO:0000259" key="1">
    <source>
        <dbReference type="PROSITE" id="PS50844"/>
    </source>
</evidence>
<name>A0ABW3A478_9ACTN</name>
<evidence type="ECO:0000313" key="2">
    <source>
        <dbReference type="EMBL" id="MFD0785384.1"/>
    </source>
</evidence>
<keyword evidence="3" id="KW-1185">Reference proteome</keyword>
<gene>
    <name evidence="2" type="ORF">ACFQZ8_15865</name>
</gene>
<dbReference type="Gene3D" id="3.90.1210.10">
    <property type="entry name" value="Antifreeze-like/N-acetylneuraminic acid synthase C-terminal domain"/>
    <property type="match status" value="1"/>
</dbReference>
<dbReference type="InterPro" id="IPR057736">
    <property type="entry name" value="SAF_PseI/NeuA/NeuB"/>
</dbReference>
<dbReference type="EMBL" id="JBHTHM010000797">
    <property type="protein sequence ID" value="MFD0785384.1"/>
    <property type="molecule type" value="Genomic_DNA"/>
</dbReference>
<dbReference type="SUPFAM" id="SSF51269">
    <property type="entry name" value="AFP III-like domain"/>
    <property type="match status" value="1"/>
</dbReference>
<sequence>AANVRSIRPAGGLPPADIDRVLGRTFAQDVPRGTPLSWDLI</sequence>
<feature type="domain" description="AFP-like" evidence="1">
    <location>
        <begin position="1"/>
        <end position="41"/>
    </location>
</feature>
<comment type="caution">
    <text evidence="2">The sequence shown here is derived from an EMBL/GenBank/DDBJ whole genome shotgun (WGS) entry which is preliminary data.</text>
</comment>
<evidence type="ECO:0000313" key="3">
    <source>
        <dbReference type="Proteomes" id="UP001597053"/>
    </source>
</evidence>
<feature type="non-terminal residue" evidence="2">
    <location>
        <position position="1"/>
    </location>
</feature>
<dbReference type="Pfam" id="PF08666">
    <property type="entry name" value="SAF"/>
    <property type="match status" value="1"/>
</dbReference>
<proteinExistence type="predicted"/>
<organism evidence="2 3">
    <name type="scientific">Micromonospora azadirachtae</name>
    <dbReference type="NCBI Taxonomy" id="1970735"/>
    <lineage>
        <taxon>Bacteria</taxon>
        <taxon>Bacillati</taxon>
        <taxon>Actinomycetota</taxon>
        <taxon>Actinomycetes</taxon>
        <taxon>Micromonosporales</taxon>
        <taxon>Micromonosporaceae</taxon>
        <taxon>Micromonospora</taxon>
    </lineage>
</organism>
<dbReference type="InterPro" id="IPR013974">
    <property type="entry name" value="SAF"/>
</dbReference>
<reference evidence="3" key="1">
    <citation type="journal article" date="2019" name="Int. J. Syst. Evol. Microbiol.">
        <title>The Global Catalogue of Microorganisms (GCM) 10K type strain sequencing project: providing services to taxonomists for standard genome sequencing and annotation.</title>
        <authorList>
            <consortium name="The Broad Institute Genomics Platform"/>
            <consortium name="The Broad Institute Genome Sequencing Center for Infectious Disease"/>
            <person name="Wu L."/>
            <person name="Ma J."/>
        </authorList>
    </citation>
    <scope>NUCLEOTIDE SEQUENCE [LARGE SCALE GENOMIC DNA]</scope>
    <source>
        <strain evidence="3">JCM 32148</strain>
    </source>
</reference>
<dbReference type="CDD" id="cd11615">
    <property type="entry name" value="SAF_NeuB_like"/>
    <property type="match status" value="1"/>
</dbReference>
<dbReference type="InterPro" id="IPR036732">
    <property type="entry name" value="AFP_Neu5c_C_sf"/>
</dbReference>